<sequence>MFSHRTRAAATGTLLMVLTSPNAAGAQPVPRFAQPDVPGLAAITRARPFRTDQDARSPIVEREHVRAQRIINRVCTGC</sequence>
<feature type="signal peptide" evidence="1">
    <location>
        <begin position="1"/>
        <end position="26"/>
    </location>
</feature>
<evidence type="ECO:0000313" key="2">
    <source>
        <dbReference type="EMBL" id="MEE7489527.1"/>
    </source>
</evidence>
<feature type="chain" id="PRO_5045726835" evidence="1">
    <location>
        <begin position="27"/>
        <end position="78"/>
    </location>
</feature>
<dbReference type="Proteomes" id="UP001355206">
    <property type="component" value="Unassembled WGS sequence"/>
</dbReference>
<organism evidence="2 3">
    <name type="scientific">Methylobacterium oryzae</name>
    <dbReference type="NCBI Taxonomy" id="334852"/>
    <lineage>
        <taxon>Bacteria</taxon>
        <taxon>Pseudomonadati</taxon>
        <taxon>Pseudomonadota</taxon>
        <taxon>Alphaproteobacteria</taxon>
        <taxon>Hyphomicrobiales</taxon>
        <taxon>Methylobacteriaceae</taxon>
        <taxon>Methylobacterium</taxon>
    </lineage>
</organism>
<keyword evidence="1" id="KW-0732">Signal</keyword>
<evidence type="ECO:0000313" key="3">
    <source>
        <dbReference type="Proteomes" id="UP001355206"/>
    </source>
</evidence>
<reference evidence="2 3" key="1">
    <citation type="journal article" date="2012" name="Genet. Mol. Biol.">
        <title>Analysis of 16S rRNA and mxaF genes revealing insights into Methylobacterium niche-specific plant association.</title>
        <authorList>
            <person name="Dourado M.N."/>
            <person name="Andreote F.D."/>
            <person name="Dini-Andreote F."/>
            <person name="Conti R."/>
            <person name="Araujo J.M."/>
            <person name="Araujo W.L."/>
        </authorList>
    </citation>
    <scope>NUCLEOTIDE SEQUENCE [LARGE SCALE GENOMIC DNA]</scope>
    <source>
        <strain evidence="2 3">TC3-10</strain>
    </source>
</reference>
<dbReference type="EMBL" id="MLCA01000001">
    <property type="protein sequence ID" value="MEE7489527.1"/>
    <property type="molecule type" value="Genomic_DNA"/>
</dbReference>
<proteinExistence type="predicted"/>
<gene>
    <name evidence="2" type="ORF">MOTC310_03200</name>
</gene>
<protein>
    <submittedName>
        <fullName evidence="2">Uncharacterized protein</fullName>
    </submittedName>
</protein>
<keyword evidence="3" id="KW-1185">Reference proteome</keyword>
<accession>A0ABU7TJJ0</accession>
<evidence type="ECO:0000256" key="1">
    <source>
        <dbReference type="SAM" id="SignalP"/>
    </source>
</evidence>
<name>A0ABU7TJJ0_9HYPH</name>
<comment type="caution">
    <text evidence="2">The sequence shown here is derived from an EMBL/GenBank/DDBJ whole genome shotgun (WGS) entry which is preliminary data.</text>
</comment>